<dbReference type="InterPro" id="IPR015421">
    <property type="entry name" value="PyrdxlP-dep_Trfase_major"/>
</dbReference>
<keyword evidence="3" id="KW-0805">Transcription regulation</keyword>
<keyword evidence="5" id="KW-0804">Transcription</keyword>
<dbReference type="PROSITE" id="PS50949">
    <property type="entry name" value="HTH_GNTR"/>
    <property type="match status" value="1"/>
</dbReference>
<sequence>MTNWLPDLTAGSGPLYQRLADSIETDIDRGVIDAGAKLPPQRDLAYDIGTTVGTVGRAYQLLRERGLVSGEVGRGTYVLGQRAGGVTPDLLAPDASAEGTRYIDAPRDKLRFDSTAAPDIGQGAIVADVLSRTAQDHPHEISSYTRDFPDSWYEAGARWLSRNSFRPTADTIVPTLGTHAAVMAAIAALTTPGDYVAFEHLTYSQISRSAGLIGRRTALVASDDEGLDPADFERVCAQKHPKMIFLMPTAKNPTLVTLSATRREAIARVAREYNVILIEDDLYGDLTDDPTPLLAEYAPERTIVAGGLSKSVAAGIRGGWLSCPPAYRHRIRVAHKMMTGGMPFLLAEVNARLVLSGQAAEIRKRSIAEIAARIAIVRETLAGFEFKAHDKVPFVWLTLPDPWLSGTFKNACLEHGVLLDDEDEFRAGRSEQVFHGVRFGISQPRQRKDIAEGVAVIRRLLDEGRAGYDSFS</sequence>
<reference evidence="7 8" key="1">
    <citation type="submission" date="2016-10" db="EMBL/GenBank/DDBJ databases">
        <authorList>
            <person name="de Groot N.N."/>
        </authorList>
    </citation>
    <scope>NUCLEOTIDE SEQUENCE [LARGE SCALE GENOMIC DNA]</scope>
    <source>
        <strain evidence="7 8">CGMCC 1.12097</strain>
    </source>
</reference>
<keyword evidence="2" id="KW-0663">Pyridoxal phosphate</keyword>
<gene>
    <name evidence="7" type="ORF">SAMN02927914_02676</name>
</gene>
<feature type="domain" description="HTH gntR-type" evidence="6">
    <location>
        <begin position="13"/>
        <end position="81"/>
    </location>
</feature>
<dbReference type="GO" id="GO:0003700">
    <property type="term" value="F:DNA-binding transcription factor activity"/>
    <property type="evidence" value="ECO:0007669"/>
    <property type="project" value="InterPro"/>
</dbReference>
<dbReference type="SUPFAM" id="SSF46785">
    <property type="entry name" value="Winged helix' DNA-binding domain"/>
    <property type="match status" value="1"/>
</dbReference>
<dbReference type="GO" id="GO:0030170">
    <property type="term" value="F:pyridoxal phosphate binding"/>
    <property type="evidence" value="ECO:0007669"/>
    <property type="project" value="InterPro"/>
</dbReference>
<dbReference type="RefSeq" id="WP_091578282.1">
    <property type="nucleotide sequence ID" value="NZ_FMXM01000007.1"/>
</dbReference>
<dbReference type="InterPro" id="IPR015424">
    <property type="entry name" value="PyrdxlP-dep_Trfase"/>
</dbReference>
<dbReference type="InterPro" id="IPR036388">
    <property type="entry name" value="WH-like_DNA-bd_sf"/>
</dbReference>
<dbReference type="InterPro" id="IPR000524">
    <property type="entry name" value="Tscrpt_reg_HTH_GntR"/>
</dbReference>
<dbReference type="Gene3D" id="3.40.640.10">
    <property type="entry name" value="Type I PLP-dependent aspartate aminotransferase-like (Major domain)"/>
    <property type="match status" value="1"/>
</dbReference>
<evidence type="ECO:0000256" key="5">
    <source>
        <dbReference type="ARBA" id="ARBA00023163"/>
    </source>
</evidence>
<dbReference type="InterPro" id="IPR051446">
    <property type="entry name" value="HTH_trans_reg/aminotransferase"/>
</dbReference>
<accession>A0A1G5XXC7</accession>
<dbReference type="PANTHER" id="PTHR46577:SF1">
    <property type="entry name" value="HTH-TYPE TRANSCRIPTIONAL REGULATORY PROTEIN GABR"/>
    <property type="match status" value="1"/>
</dbReference>
<dbReference type="Gene3D" id="1.10.10.10">
    <property type="entry name" value="Winged helix-like DNA-binding domain superfamily/Winged helix DNA-binding domain"/>
    <property type="match status" value="1"/>
</dbReference>
<evidence type="ECO:0000256" key="3">
    <source>
        <dbReference type="ARBA" id="ARBA00023015"/>
    </source>
</evidence>
<dbReference type="OrthoDB" id="9804020at2"/>
<evidence type="ECO:0000259" key="6">
    <source>
        <dbReference type="PROSITE" id="PS50949"/>
    </source>
</evidence>
<evidence type="ECO:0000313" key="7">
    <source>
        <dbReference type="EMBL" id="SDA74850.1"/>
    </source>
</evidence>
<dbReference type="SMART" id="SM00345">
    <property type="entry name" value="HTH_GNTR"/>
    <property type="match status" value="1"/>
</dbReference>
<dbReference type="PANTHER" id="PTHR46577">
    <property type="entry name" value="HTH-TYPE TRANSCRIPTIONAL REGULATORY PROTEIN GABR"/>
    <property type="match status" value="1"/>
</dbReference>
<dbReference type="Proteomes" id="UP000198588">
    <property type="component" value="Unassembled WGS sequence"/>
</dbReference>
<evidence type="ECO:0000256" key="4">
    <source>
        <dbReference type="ARBA" id="ARBA00023125"/>
    </source>
</evidence>
<dbReference type="Pfam" id="PF00155">
    <property type="entry name" value="Aminotran_1_2"/>
    <property type="match status" value="1"/>
</dbReference>
<dbReference type="InterPro" id="IPR004839">
    <property type="entry name" value="Aminotransferase_I/II_large"/>
</dbReference>
<dbReference type="SUPFAM" id="SSF53383">
    <property type="entry name" value="PLP-dependent transferases"/>
    <property type="match status" value="1"/>
</dbReference>
<dbReference type="InterPro" id="IPR036390">
    <property type="entry name" value="WH_DNA-bd_sf"/>
</dbReference>
<dbReference type="EMBL" id="FMXM01000007">
    <property type="protein sequence ID" value="SDA74850.1"/>
    <property type="molecule type" value="Genomic_DNA"/>
</dbReference>
<dbReference type="InterPro" id="IPR015422">
    <property type="entry name" value="PyrdxlP-dep_Trfase_small"/>
</dbReference>
<name>A0A1G5XXC7_9HYPH</name>
<dbReference type="GO" id="GO:0003677">
    <property type="term" value="F:DNA binding"/>
    <property type="evidence" value="ECO:0007669"/>
    <property type="project" value="UniProtKB-KW"/>
</dbReference>
<dbReference type="Gene3D" id="3.90.1150.10">
    <property type="entry name" value="Aspartate Aminotransferase, domain 1"/>
    <property type="match status" value="1"/>
</dbReference>
<evidence type="ECO:0000313" key="8">
    <source>
        <dbReference type="Proteomes" id="UP000198588"/>
    </source>
</evidence>
<protein>
    <submittedName>
        <fullName evidence="7">Transcriptional regulator, GntR family</fullName>
    </submittedName>
</protein>
<evidence type="ECO:0000256" key="1">
    <source>
        <dbReference type="ARBA" id="ARBA00005384"/>
    </source>
</evidence>
<dbReference type="CDD" id="cd00609">
    <property type="entry name" value="AAT_like"/>
    <property type="match status" value="1"/>
</dbReference>
<organism evidence="7 8">
    <name type="scientific">Mesorhizobium qingshengii</name>
    <dbReference type="NCBI Taxonomy" id="1165689"/>
    <lineage>
        <taxon>Bacteria</taxon>
        <taxon>Pseudomonadati</taxon>
        <taxon>Pseudomonadota</taxon>
        <taxon>Alphaproteobacteria</taxon>
        <taxon>Hyphomicrobiales</taxon>
        <taxon>Phyllobacteriaceae</taxon>
        <taxon>Mesorhizobium</taxon>
    </lineage>
</organism>
<evidence type="ECO:0000256" key="2">
    <source>
        <dbReference type="ARBA" id="ARBA00022898"/>
    </source>
</evidence>
<dbReference type="STRING" id="1165689.SAMN02927914_02676"/>
<dbReference type="Pfam" id="PF00392">
    <property type="entry name" value="GntR"/>
    <property type="match status" value="1"/>
</dbReference>
<proteinExistence type="inferred from homology"/>
<dbReference type="AlphaFoldDB" id="A0A1G5XXC7"/>
<keyword evidence="4" id="KW-0238">DNA-binding</keyword>
<dbReference type="CDD" id="cd07377">
    <property type="entry name" value="WHTH_GntR"/>
    <property type="match status" value="1"/>
</dbReference>
<comment type="similarity">
    <text evidence="1">In the C-terminal section; belongs to the class-I pyridoxal-phosphate-dependent aminotransferase family.</text>
</comment>